<organism evidence="2 3">
    <name type="scientific">Candidatus Roizmanbacteria bacterium CG_4_8_14_3_um_filter_36_10</name>
    <dbReference type="NCBI Taxonomy" id="1974834"/>
    <lineage>
        <taxon>Bacteria</taxon>
        <taxon>Candidatus Roizmaniibacteriota</taxon>
    </lineage>
</organism>
<dbReference type="Gene3D" id="3.90.1200.10">
    <property type="match status" value="1"/>
</dbReference>
<dbReference type="SUPFAM" id="SSF56112">
    <property type="entry name" value="Protein kinase-like (PK-like)"/>
    <property type="match status" value="1"/>
</dbReference>
<dbReference type="Pfam" id="PF01636">
    <property type="entry name" value="APH"/>
    <property type="match status" value="1"/>
</dbReference>
<dbReference type="EMBL" id="PFQK01000032">
    <property type="protein sequence ID" value="PJC82045.1"/>
    <property type="molecule type" value="Genomic_DNA"/>
</dbReference>
<reference evidence="3" key="1">
    <citation type="submission" date="2017-09" db="EMBL/GenBank/DDBJ databases">
        <title>Depth-based differentiation of microbial function through sediment-hosted aquifers and enrichment of novel symbionts in the deep terrestrial subsurface.</title>
        <authorList>
            <person name="Probst A.J."/>
            <person name="Ladd B."/>
            <person name="Jarett J.K."/>
            <person name="Geller-Mcgrath D.E."/>
            <person name="Sieber C.M.K."/>
            <person name="Emerson J.B."/>
            <person name="Anantharaman K."/>
            <person name="Thomas B.C."/>
            <person name="Malmstrom R."/>
            <person name="Stieglmeier M."/>
            <person name="Klingl A."/>
            <person name="Woyke T."/>
            <person name="Ryan C.M."/>
            <person name="Banfield J.F."/>
        </authorList>
    </citation>
    <scope>NUCLEOTIDE SEQUENCE [LARGE SCALE GENOMIC DNA]</scope>
</reference>
<comment type="caution">
    <text evidence="2">The sequence shown here is derived from an EMBL/GenBank/DDBJ whole genome shotgun (WGS) entry which is preliminary data.</text>
</comment>
<accession>A0A2M8GNB5</accession>
<dbReference type="Gene3D" id="3.30.200.20">
    <property type="entry name" value="Phosphorylase Kinase, domain 1"/>
    <property type="match status" value="1"/>
</dbReference>
<evidence type="ECO:0000313" key="3">
    <source>
        <dbReference type="Proteomes" id="UP000229370"/>
    </source>
</evidence>
<feature type="non-terminal residue" evidence="2">
    <location>
        <position position="242"/>
    </location>
</feature>
<gene>
    <name evidence="2" type="ORF">CO007_01725</name>
</gene>
<dbReference type="AlphaFoldDB" id="A0A2M8GNB5"/>
<name>A0A2M8GNB5_9BACT</name>
<dbReference type="InterPro" id="IPR011009">
    <property type="entry name" value="Kinase-like_dom_sf"/>
</dbReference>
<dbReference type="InterPro" id="IPR002575">
    <property type="entry name" value="Aminoglycoside_PTrfase"/>
</dbReference>
<evidence type="ECO:0000313" key="2">
    <source>
        <dbReference type="EMBL" id="PJC82045.1"/>
    </source>
</evidence>
<sequence>MSGQTNFQKRINYQGNLNLILSKVCQDFKIGQYQTYEVVPIGYEDLNLILKTNKGKFFVKIFASFRDEKECQRYIKIMEKVTAAGVYHPKLYQHSQGSLYSVTNKNSIDRLCVIEYIDGKSYFQRQSNLTRQEMQFIIHQAALINNLDLRPYPVYDSWAIVNFLKEFKTKGQYLSKEDNGLICSYIKLFSTLDLDRLPHCFVHGDITKTNTMKSSQGKIYILDFAVANWYPRIQELAVLLCD</sequence>
<dbReference type="Proteomes" id="UP000229370">
    <property type="component" value="Unassembled WGS sequence"/>
</dbReference>
<feature type="domain" description="Aminoglycoside phosphotransferase" evidence="1">
    <location>
        <begin position="36"/>
        <end position="240"/>
    </location>
</feature>
<proteinExistence type="predicted"/>
<evidence type="ECO:0000259" key="1">
    <source>
        <dbReference type="Pfam" id="PF01636"/>
    </source>
</evidence>
<protein>
    <recommendedName>
        <fullName evidence="1">Aminoglycoside phosphotransferase domain-containing protein</fullName>
    </recommendedName>
</protein>